<dbReference type="STRING" id="135208.A0A4Y9ZWH4"/>
<feature type="domain" description="NmrA-like" evidence="3">
    <location>
        <begin position="9"/>
        <end position="162"/>
    </location>
</feature>
<accession>A0A4Y9ZWH4</accession>
<keyword evidence="1" id="KW-0521">NADP</keyword>
<dbReference type="GO" id="GO:0016491">
    <property type="term" value="F:oxidoreductase activity"/>
    <property type="evidence" value="ECO:0007669"/>
    <property type="project" value="UniProtKB-KW"/>
</dbReference>
<protein>
    <recommendedName>
        <fullName evidence="3">NmrA-like domain-containing protein</fullName>
    </recommendedName>
</protein>
<proteinExistence type="predicted"/>
<reference evidence="4 5" key="1">
    <citation type="submission" date="2019-02" db="EMBL/GenBank/DDBJ databases">
        <title>Genome sequencing of the rare red list fungi Hericium alpestre (H. flagellum).</title>
        <authorList>
            <person name="Buettner E."/>
            <person name="Kellner H."/>
        </authorList>
    </citation>
    <scope>NUCLEOTIDE SEQUENCE [LARGE SCALE GENOMIC DNA]</scope>
    <source>
        <strain evidence="4 5">DSM 108284</strain>
    </source>
</reference>
<dbReference type="Pfam" id="PF05368">
    <property type="entry name" value="NmrA"/>
    <property type="match status" value="1"/>
</dbReference>
<dbReference type="OrthoDB" id="9974981at2759"/>
<keyword evidence="5" id="KW-1185">Reference proteome</keyword>
<gene>
    <name evidence="4" type="ORF">EWM64_g4841</name>
</gene>
<dbReference type="InterPro" id="IPR051609">
    <property type="entry name" value="NmrA/Isoflavone_reductase-like"/>
</dbReference>
<evidence type="ECO:0000313" key="4">
    <source>
        <dbReference type="EMBL" id="TFY79172.1"/>
    </source>
</evidence>
<keyword evidence="2" id="KW-0560">Oxidoreductase</keyword>
<dbReference type="InterPro" id="IPR008030">
    <property type="entry name" value="NmrA-like"/>
</dbReference>
<evidence type="ECO:0000256" key="2">
    <source>
        <dbReference type="ARBA" id="ARBA00023002"/>
    </source>
</evidence>
<sequence>MSGYRNLAVAGAGNIGVFIIEELLKQKDAGLIDNVYILTRATSNNPDIPRLIALGAKPVGVDYSSTEGLTKALAPLNLDVLISTLGHVGTSLEVQWPLVDAIKAANIKLFVPSEFGNPTDGVTGGLLGKKGSLHDVLKEKGVNAAYFYTGPFADMIFEGYLEWDLAKGKAETAMCRCHIPQGAILAGDRKTFNELFKQYEERTGVKLTPNYRSKEELERTLEENPKHFSSMLQYSFLTHGGTVGRLDQLDNGEFPKWNPTKAIEFIARN</sequence>
<dbReference type="EMBL" id="SFCI01000545">
    <property type="protein sequence ID" value="TFY79172.1"/>
    <property type="molecule type" value="Genomic_DNA"/>
</dbReference>
<evidence type="ECO:0000256" key="1">
    <source>
        <dbReference type="ARBA" id="ARBA00022857"/>
    </source>
</evidence>
<dbReference type="Gene3D" id="3.40.50.720">
    <property type="entry name" value="NAD(P)-binding Rossmann-like Domain"/>
    <property type="match status" value="1"/>
</dbReference>
<evidence type="ECO:0000313" key="5">
    <source>
        <dbReference type="Proteomes" id="UP000298061"/>
    </source>
</evidence>
<dbReference type="PANTHER" id="PTHR47706:SF11">
    <property type="entry name" value="ISOFLAVONE REDUCTASE FAMILY PROTEIN (AFU_ORTHOLOGUE AFUA_1G12510)"/>
    <property type="match status" value="1"/>
</dbReference>
<dbReference type="PANTHER" id="PTHR47706">
    <property type="entry name" value="NMRA-LIKE FAMILY PROTEIN"/>
    <property type="match status" value="1"/>
</dbReference>
<organism evidence="4 5">
    <name type="scientific">Hericium alpestre</name>
    <dbReference type="NCBI Taxonomy" id="135208"/>
    <lineage>
        <taxon>Eukaryota</taxon>
        <taxon>Fungi</taxon>
        <taxon>Dikarya</taxon>
        <taxon>Basidiomycota</taxon>
        <taxon>Agaricomycotina</taxon>
        <taxon>Agaricomycetes</taxon>
        <taxon>Russulales</taxon>
        <taxon>Hericiaceae</taxon>
        <taxon>Hericium</taxon>
    </lineage>
</organism>
<dbReference type="Proteomes" id="UP000298061">
    <property type="component" value="Unassembled WGS sequence"/>
</dbReference>
<comment type="caution">
    <text evidence="4">The sequence shown here is derived from an EMBL/GenBank/DDBJ whole genome shotgun (WGS) entry which is preliminary data.</text>
</comment>
<dbReference type="InterPro" id="IPR036291">
    <property type="entry name" value="NAD(P)-bd_dom_sf"/>
</dbReference>
<dbReference type="SUPFAM" id="SSF51735">
    <property type="entry name" value="NAD(P)-binding Rossmann-fold domains"/>
    <property type="match status" value="1"/>
</dbReference>
<evidence type="ECO:0000259" key="3">
    <source>
        <dbReference type="Pfam" id="PF05368"/>
    </source>
</evidence>
<name>A0A4Y9ZWH4_9AGAM</name>
<dbReference type="AlphaFoldDB" id="A0A4Y9ZWH4"/>